<dbReference type="SUPFAM" id="SSF51445">
    <property type="entry name" value="(Trans)glycosidases"/>
    <property type="match status" value="1"/>
</dbReference>
<evidence type="ECO:0000256" key="4">
    <source>
        <dbReference type="ARBA" id="ARBA00022801"/>
    </source>
</evidence>
<dbReference type="SUPFAM" id="SSF49384">
    <property type="entry name" value="Carbohydrate-binding domain"/>
    <property type="match status" value="1"/>
</dbReference>
<dbReference type="PANTHER" id="PTHR22600">
    <property type="entry name" value="BETA-HEXOSAMINIDASE"/>
    <property type="match status" value="1"/>
</dbReference>
<evidence type="ECO:0000313" key="10">
    <source>
        <dbReference type="EMBL" id="AWW05222.1"/>
    </source>
</evidence>
<dbReference type="EMBL" id="MF555152">
    <property type="protein sequence ID" value="AWW05222.1"/>
    <property type="molecule type" value="mRNA"/>
</dbReference>
<evidence type="ECO:0000259" key="9">
    <source>
        <dbReference type="SMART" id="SM01081"/>
    </source>
</evidence>
<dbReference type="GO" id="GO:0030203">
    <property type="term" value="P:glycosaminoglycan metabolic process"/>
    <property type="evidence" value="ECO:0007669"/>
    <property type="project" value="TreeGrafter"/>
</dbReference>
<dbReference type="Gene3D" id="3.20.20.80">
    <property type="entry name" value="Glycosidases"/>
    <property type="match status" value="1"/>
</dbReference>
<dbReference type="InterPro" id="IPR004866">
    <property type="entry name" value="CHB/HEX_N_dom"/>
</dbReference>
<evidence type="ECO:0000256" key="8">
    <source>
        <dbReference type="SAM" id="MobiDB-lite"/>
    </source>
</evidence>
<feature type="region of interest" description="Disordered" evidence="8">
    <location>
        <begin position="1028"/>
        <end position="1086"/>
    </location>
</feature>
<dbReference type="SMART" id="SM01081">
    <property type="entry name" value="CHB_HEX"/>
    <property type="match status" value="1"/>
</dbReference>
<sequence length="1141" mass="125925">MKWIKSGVVLTGIFIICHVVTSVAQFNIDYVKNNLKIRFTTLSNFVTRGQSQHELELTNVGNQDIPVFGWACYFCHDQLLFPEAYNGPASRYQLGSVSKDGLNFEFLKGCMYRISPSLRFHILRKTSRKILLPSEQFSVSKYDSFPNFYCTAYDLLGKEGTKQVVIDNTRTLDYVKDFNSSYNWFRFPHDFRSVPLQPQDRFFNKANHKAYSNEECLYKVIPTPDKISINESATLNLKGAKLTVYISAPPSVPPAKLNGIAKSISTDITVQRIQPGQRVASGVHLIVTGQPPSNSDIPSPDEAYSIDVKGNLISVEASAPAGLMYGVQTLKSFMAWESRVPLGGVKDFPRFPFRGIFLDIASNFPGYDYLKKFLKVMAQYKLNKLVLPIYNNQGFRLQLNDAPTYQYKNLHEIGSRRCHDLDETKCMFSSIGSDPNSNILNGYLTKAQMIELLEDADLLNIEIIPSLNIGESARAAIVPLKRGSQMSGTQSVSPLYDPDDIDFVDPFYPQKDSAMNPCRKETKDFYIHVLRQLKDIYGTAALPLKTIMIGSKVNFNQVLNSKYCYPPNLNIAQRLSAREQLRALINQFKLNFTTDLVNTAKANGISNVMAIDDFLTAERDIGGNTPFTVYDTLDPNTRVPRFPGVTLSAVHSTYSIAGDLPLWKRGDSFAELGYKVILSPPILDFNYAIEPDPDLPGDYDAVFRNISLSKLFRFTPDSRCCNIPNTLQHDCVRQDDCPTLGPAQNFIGTLGKVDSRKLRTLKEWNNIIFPRLVIFAERSWHKSGWESSYKPHVVTVNNVTRTETMQYSEPQWAQINAEERDIMGCISRKEKLSIIQTTGMHVNPISSYVEPPGARVIPGHPNNKVEVSNPEDGFKVQYKIGAAGSGWQDVVGDIAVPKGISDVWLRTITQIPSFGPFLVSKEVKLNMTTEPTPRARLRVISSNAMRRQIGAQIIRAESSMNPGNIYNVSTYLPPVPLQSFDPADDRRPDLAAIAAAHPPTVIRRVPAPVVRPPFLPFRGMGLQPGVPGVPRLPGQASAVGQQTGQQALPGQQTGQNAATGLTGQQVGQQPAAAAGQATQQGLPGRAGVVPGAMPGTMPGAMPGMVPGGWPSWQGFNPMMARGASQGAGLAGQAAARPVTAG</sequence>
<evidence type="ECO:0000256" key="6">
    <source>
        <dbReference type="ARBA" id="ARBA00030512"/>
    </source>
</evidence>
<feature type="compositionally biased region" description="Low complexity" evidence="8">
    <location>
        <begin position="1040"/>
        <end position="1055"/>
    </location>
</feature>
<organism evidence="10">
    <name type="scientific">Pinctada imbricata</name>
    <name type="common">Atlantic pearl-oyster</name>
    <name type="synonym">Pinctada martensii</name>
    <dbReference type="NCBI Taxonomy" id="66713"/>
    <lineage>
        <taxon>Eukaryota</taxon>
        <taxon>Metazoa</taxon>
        <taxon>Spiralia</taxon>
        <taxon>Lophotrochozoa</taxon>
        <taxon>Mollusca</taxon>
        <taxon>Bivalvia</taxon>
        <taxon>Autobranchia</taxon>
        <taxon>Pteriomorphia</taxon>
        <taxon>Pterioida</taxon>
        <taxon>Pterioidea</taxon>
        <taxon>Pteriidae</taxon>
        <taxon>Pinctada</taxon>
    </lineage>
</organism>
<dbReference type="EC" id="3.2.1.52" evidence="3"/>
<dbReference type="GO" id="GO:0030247">
    <property type="term" value="F:polysaccharide binding"/>
    <property type="evidence" value="ECO:0007669"/>
    <property type="project" value="InterPro"/>
</dbReference>
<keyword evidence="4" id="KW-0378">Hydrolase</keyword>
<dbReference type="AlphaFoldDB" id="A0A2Z4GSW1"/>
<dbReference type="InterPro" id="IPR012291">
    <property type="entry name" value="CBM2_carb-bd_dom_sf"/>
</dbReference>
<evidence type="ECO:0000256" key="1">
    <source>
        <dbReference type="ARBA" id="ARBA00001231"/>
    </source>
</evidence>
<dbReference type="InterPro" id="IPR029018">
    <property type="entry name" value="Hex-like_dom2"/>
</dbReference>
<accession>A0A2Z4GSW1</accession>
<dbReference type="Pfam" id="PF02838">
    <property type="entry name" value="Glyco_hydro_20b"/>
    <property type="match status" value="1"/>
</dbReference>
<feature type="compositionally biased region" description="Low complexity" evidence="8">
    <location>
        <begin position="1062"/>
        <end position="1086"/>
    </location>
</feature>
<dbReference type="InterPro" id="IPR015882">
    <property type="entry name" value="HEX_bac_N"/>
</dbReference>
<dbReference type="Gene3D" id="3.30.379.10">
    <property type="entry name" value="Chitobiase/beta-hexosaminidase domain 2-like"/>
    <property type="match status" value="1"/>
</dbReference>
<dbReference type="PRINTS" id="PR00738">
    <property type="entry name" value="GLHYDRLASE20"/>
</dbReference>
<gene>
    <name evidence="10" type="primary">Hex</name>
</gene>
<dbReference type="GO" id="GO:0004563">
    <property type="term" value="F:beta-N-acetylhexosaminidase activity"/>
    <property type="evidence" value="ECO:0007669"/>
    <property type="project" value="UniProtKB-EC"/>
</dbReference>
<comment type="similarity">
    <text evidence="2">Belongs to the glycosyl hydrolase 20 family.</text>
</comment>
<name>A0A2Z4GSW1_PINIB</name>
<dbReference type="InterPro" id="IPR015883">
    <property type="entry name" value="Glyco_hydro_20_cat"/>
</dbReference>
<dbReference type="Pfam" id="PF00728">
    <property type="entry name" value="Glyco_hydro_20"/>
    <property type="match status" value="1"/>
</dbReference>
<keyword evidence="5" id="KW-0326">Glycosidase</keyword>
<dbReference type="Pfam" id="PF03173">
    <property type="entry name" value="CHB_HEX"/>
    <property type="match status" value="1"/>
</dbReference>
<comment type="catalytic activity">
    <reaction evidence="1">
        <text>Hydrolysis of terminal non-reducing N-acetyl-D-hexosamine residues in N-acetyl-beta-D-hexosaminides.</text>
        <dbReference type="EC" id="3.2.1.52"/>
    </reaction>
</comment>
<evidence type="ECO:0000256" key="3">
    <source>
        <dbReference type="ARBA" id="ARBA00012663"/>
    </source>
</evidence>
<feature type="domain" description="Chitobiase/beta-hexosaminidases N-terminal" evidence="9">
    <location>
        <begin position="33"/>
        <end position="200"/>
    </location>
</feature>
<dbReference type="Gene3D" id="2.60.40.290">
    <property type="match status" value="1"/>
</dbReference>
<dbReference type="PANTHER" id="PTHR22600:SF57">
    <property type="entry name" value="BETA-N-ACETYLHEXOSAMINIDASE"/>
    <property type="match status" value="1"/>
</dbReference>
<dbReference type="InterPro" id="IPR025705">
    <property type="entry name" value="Beta_hexosaminidase_sua/sub"/>
</dbReference>
<dbReference type="SUPFAM" id="SSF55545">
    <property type="entry name" value="beta-N-acetylhexosaminidase-like domain"/>
    <property type="match status" value="1"/>
</dbReference>
<protein>
    <recommendedName>
        <fullName evidence="3">beta-N-acetylhexosaminidase</fullName>
        <ecNumber evidence="3">3.2.1.52</ecNumber>
    </recommendedName>
    <alternativeName>
        <fullName evidence="6">Beta-N-acetylhexosaminidase</fullName>
    </alternativeName>
    <alternativeName>
        <fullName evidence="7">N-acetyl-beta-glucosaminidase</fullName>
    </alternativeName>
</protein>
<dbReference type="InterPro" id="IPR008965">
    <property type="entry name" value="CBM2/CBM3_carb-bd_dom_sf"/>
</dbReference>
<evidence type="ECO:0000256" key="7">
    <source>
        <dbReference type="ARBA" id="ARBA00033000"/>
    </source>
</evidence>
<dbReference type="GO" id="GO:0016020">
    <property type="term" value="C:membrane"/>
    <property type="evidence" value="ECO:0007669"/>
    <property type="project" value="TreeGrafter"/>
</dbReference>
<evidence type="ECO:0000256" key="2">
    <source>
        <dbReference type="ARBA" id="ARBA00006285"/>
    </source>
</evidence>
<dbReference type="InterPro" id="IPR017853">
    <property type="entry name" value="GH"/>
</dbReference>
<dbReference type="GO" id="GO:0005975">
    <property type="term" value="P:carbohydrate metabolic process"/>
    <property type="evidence" value="ECO:0007669"/>
    <property type="project" value="InterPro"/>
</dbReference>
<proteinExistence type="evidence at transcript level"/>
<evidence type="ECO:0000256" key="5">
    <source>
        <dbReference type="ARBA" id="ARBA00023295"/>
    </source>
</evidence>
<reference evidence="10" key="1">
    <citation type="submission" date="2017-07" db="EMBL/GenBank/DDBJ databases">
        <title>Molecular Cloning and Expression Analysis of Pm-Hex Gene from Pinctada fucata martensii.</title>
        <authorList>
            <person name="Fan S."/>
        </authorList>
    </citation>
    <scope>NUCLEOTIDE SEQUENCE</scope>
</reference>